<feature type="region of interest" description="Disordered" evidence="1">
    <location>
        <begin position="134"/>
        <end position="154"/>
    </location>
</feature>
<accession>A0A377M892</accession>
<reference evidence="2 3" key="1">
    <citation type="submission" date="2018-06" db="EMBL/GenBank/DDBJ databases">
        <authorList>
            <consortium name="Pathogen Informatics"/>
            <person name="Doyle S."/>
        </authorList>
    </citation>
    <scope>NUCLEOTIDE SEQUENCE [LARGE SCALE GENOMIC DNA]</scope>
    <source>
        <strain evidence="2 3">NCTC10005</strain>
    </source>
</reference>
<gene>
    <name evidence="2" type="ORF">NCTC10005_07615</name>
</gene>
<evidence type="ECO:0000313" key="2">
    <source>
        <dbReference type="EMBL" id="STQ14744.1"/>
    </source>
</evidence>
<dbReference type="Proteomes" id="UP000255106">
    <property type="component" value="Unassembled WGS sequence"/>
</dbReference>
<protein>
    <submittedName>
        <fullName evidence="2">Uncharacterized protein</fullName>
    </submittedName>
</protein>
<dbReference type="EMBL" id="UGJB01000004">
    <property type="protein sequence ID" value="STQ14744.1"/>
    <property type="molecule type" value="Genomic_DNA"/>
</dbReference>
<name>A0A377M892_ENTCL</name>
<sequence length="154" mass="16764">MLSRHRVGPVMRLLSFTQSSPQRSGSSSMVMTSSRHRKITKIAHPPTALWGFSRSRRKSARDTFTYTTTLAALNPRRQPHASACSFSLNAPTSIKATLPTDRPCFRCEATSDGQCLPVPYVSYALQAGSAWRARASGQPHAGRQATPPPRPGAT</sequence>
<evidence type="ECO:0000256" key="1">
    <source>
        <dbReference type="SAM" id="MobiDB-lite"/>
    </source>
</evidence>
<dbReference type="AlphaFoldDB" id="A0A377M892"/>
<evidence type="ECO:0000313" key="3">
    <source>
        <dbReference type="Proteomes" id="UP000255106"/>
    </source>
</evidence>
<organism evidence="2 3">
    <name type="scientific">Enterobacter cloacae</name>
    <dbReference type="NCBI Taxonomy" id="550"/>
    <lineage>
        <taxon>Bacteria</taxon>
        <taxon>Pseudomonadati</taxon>
        <taxon>Pseudomonadota</taxon>
        <taxon>Gammaproteobacteria</taxon>
        <taxon>Enterobacterales</taxon>
        <taxon>Enterobacteriaceae</taxon>
        <taxon>Enterobacter</taxon>
        <taxon>Enterobacter cloacae complex</taxon>
    </lineage>
</organism>
<proteinExistence type="predicted"/>